<name>A0ABS1WKJ0_9FLAO</name>
<sequence>MNIKNILVATNHLEAIGGTETFTFTLIEALLKKGFNVEYFTFKKGETSKRIENNLGVNFMDKANYDLILANHNTCVNYLSRRGLLIQTCHGIFPKLEQPNRYADGHVGISDEVVSFLKNKGFVAKLIFNGINCQRFDAKKTINKKLTNVLSLSQSSLANAKIEAACQNLNLNFRKFNKYINPIWNIENDINEADLIVGLGRSAYDAMACGRTVLVYDEREYAKSFADGYLKPEMVDLCVKNNCSGRFFKKQFEIEDLVLEFKKYNATDGQKLREIVLNKFNIDNQVDEYLNYANSISKKSNVIILQVLYLLQEIKIKSRKIRHFRKKLFNSKNS</sequence>
<dbReference type="RefSeq" id="WP_202999922.1">
    <property type="nucleotide sequence ID" value="NZ_JAEMEF010000005.1"/>
</dbReference>
<comment type="caution">
    <text evidence="1">The sequence shown here is derived from an EMBL/GenBank/DDBJ whole genome shotgun (WGS) entry which is preliminary data.</text>
</comment>
<evidence type="ECO:0000313" key="2">
    <source>
        <dbReference type="Proteomes" id="UP000605013"/>
    </source>
</evidence>
<dbReference type="Proteomes" id="UP000605013">
    <property type="component" value="Unassembled WGS sequence"/>
</dbReference>
<keyword evidence="2" id="KW-1185">Reference proteome</keyword>
<dbReference type="Gene3D" id="3.40.50.2000">
    <property type="entry name" value="Glycogen Phosphorylase B"/>
    <property type="match status" value="1"/>
</dbReference>
<gene>
    <name evidence="1" type="ORF">JAO71_07430</name>
</gene>
<dbReference type="SUPFAM" id="SSF53756">
    <property type="entry name" value="UDP-Glycosyltransferase/glycogen phosphorylase"/>
    <property type="match status" value="1"/>
</dbReference>
<evidence type="ECO:0000313" key="1">
    <source>
        <dbReference type="EMBL" id="MBL7559631.1"/>
    </source>
</evidence>
<proteinExistence type="predicted"/>
<reference evidence="1 2" key="1">
    <citation type="submission" date="2020-12" db="EMBL/GenBank/DDBJ databases">
        <title>Olleya sediminilitoris sp. nov., isolated from a tidal flat.</title>
        <authorList>
            <person name="Park S."/>
            <person name="Yoon J.-H."/>
        </authorList>
    </citation>
    <scope>NUCLEOTIDE SEQUENCE [LARGE SCALE GENOMIC DNA]</scope>
    <source>
        <strain evidence="1 2">YSTF-M6</strain>
    </source>
</reference>
<protein>
    <submittedName>
        <fullName evidence="1">UDP-glycosyltransferase</fullName>
    </submittedName>
</protein>
<dbReference type="EMBL" id="JAEMEF010000005">
    <property type="protein sequence ID" value="MBL7559631.1"/>
    <property type="molecule type" value="Genomic_DNA"/>
</dbReference>
<organism evidence="1 2">
    <name type="scientific">Olleya sediminilitoris</name>
    <dbReference type="NCBI Taxonomy" id="2795739"/>
    <lineage>
        <taxon>Bacteria</taxon>
        <taxon>Pseudomonadati</taxon>
        <taxon>Bacteroidota</taxon>
        <taxon>Flavobacteriia</taxon>
        <taxon>Flavobacteriales</taxon>
        <taxon>Flavobacteriaceae</taxon>
    </lineage>
</organism>
<accession>A0ABS1WKJ0</accession>